<dbReference type="SMART" id="SM00228">
    <property type="entry name" value="PDZ"/>
    <property type="match status" value="1"/>
</dbReference>
<dbReference type="Pfam" id="PF13180">
    <property type="entry name" value="PDZ_2"/>
    <property type="match status" value="1"/>
</dbReference>
<dbReference type="PROSITE" id="PS50106">
    <property type="entry name" value="PDZ"/>
    <property type="match status" value="1"/>
</dbReference>
<dbReference type="Gene3D" id="2.30.42.10">
    <property type="match status" value="1"/>
</dbReference>
<dbReference type="EMBL" id="QHHQ01000003">
    <property type="protein sequence ID" value="RAI00676.1"/>
    <property type="molecule type" value="Genomic_DNA"/>
</dbReference>
<dbReference type="RefSeq" id="WP_111346829.1">
    <property type="nucleotide sequence ID" value="NZ_JAIWKD010000008.1"/>
</dbReference>
<evidence type="ECO:0000313" key="7">
    <source>
        <dbReference type="Proteomes" id="UP000249590"/>
    </source>
</evidence>
<keyword evidence="7" id="KW-1185">Reference proteome</keyword>
<evidence type="ECO:0000256" key="3">
    <source>
        <dbReference type="ARBA" id="ARBA00022801"/>
    </source>
</evidence>
<dbReference type="InterPro" id="IPR051201">
    <property type="entry name" value="Chloro_Bact_Ser_Proteases"/>
</dbReference>
<comment type="caution">
    <text evidence="6">The sequence shown here is derived from an EMBL/GenBank/DDBJ whole genome shotgun (WGS) entry which is preliminary data.</text>
</comment>
<keyword evidence="4" id="KW-0720">Serine protease</keyword>
<dbReference type="GO" id="GO:0006508">
    <property type="term" value="P:proteolysis"/>
    <property type="evidence" value="ECO:0007669"/>
    <property type="project" value="UniProtKB-KW"/>
</dbReference>
<evidence type="ECO:0000259" key="5">
    <source>
        <dbReference type="PROSITE" id="PS50106"/>
    </source>
</evidence>
<dbReference type="AlphaFoldDB" id="A0A8B2NLX7"/>
<keyword evidence="3" id="KW-0378">Hydrolase</keyword>
<dbReference type="FunFam" id="2.40.10.10:FF:000001">
    <property type="entry name" value="Periplasmic serine protease DegS"/>
    <property type="match status" value="1"/>
</dbReference>
<dbReference type="InterPro" id="IPR001478">
    <property type="entry name" value="PDZ"/>
</dbReference>
<dbReference type="OrthoDB" id="7358927at2"/>
<comment type="similarity">
    <text evidence="1">Belongs to the peptidase S1C family.</text>
</comment>
<dbReference type="Proteomes" id="UP000249590">
    <property type="component" value="Unassembled WGS sequence"/>
</dbReference>
<proteinExistence type="inferred from homology"/>
<feature type="domain" description="PDZ" evidence="5">
    <location>
        <begin position="256"/>
        <end position="360"/>
    </location>
</feature>
<dbReference type="PRINTS" id="PR00834">
    <property type="entry name" value="PROTEASES2C"/>
</dbReference>
<reference evidence="6 7" key="1">
    <citation type="submission" date="2018-05" db="EMBL/GenBank/DDBJ databases">
        <title>Acuticoccus sediminis sp. nov., isolated from deep-sea sediment of Indian Ocean.</title>
        <authorList>
            <person name="Liu X."/>
            <person name="Lai Q."/>
            <person name="Du Y."/>
            <person name="Sun F."/>
            <person name="Zhang X."/>
            <person name="Wang S."/>
            <person name="Shao Z."/>
        </authorList>
    </citation>
    <scope>NUCLEOTIDE SEQUENCE [LARGE SCALE GENOMIC DNA]</scope>
    <source>
        <strain evidence="6 7">PTG4-2</strain>
    </source>
</reference>
<dbReference type="PANTHER" id="PTHR43343">
    <property type="entry name" value="PEPTIDASE S12"/>
    <property type="match status" value="1"/>
</dbReference>
<dbReference type="SUPFAM" id="SSF50494">
    <property type="entry name" value="Trypsin-like serine proteases"/>
    <property type="match status" value="1"/>
</dbReference>
<dbReference type="InterPro" id="IPR009003">
    <property type="entry name" value="Peptidase_S1_PA"/>
</dbReference>
<dbReference type="InterPro" id="IPR001940">
    <property type="entry name" value="Peptidase_S1C"/>
</dbReference>
<dbReference type="PANTHER" id="PTHR43343:SF3">
    <property type="entry name" value="PROTEASE DO-LIKE 8, CHLOROPLASTIC"/>
    <property type="match status" value="1"/>
</dbReference>
<evidence type="ECO:0000313" key="6">
    <source>
        <dbReference type="EMBL" id="RAI00676.1"/>
    </source>
</evidence>
<dbReference type="GO" id="GO:0004252">
    <property type="term" value="F:serine-type endopeptidase activity"/>
    <property type="evidence" value="ECO:0007669"/>
    <property type="project" value="InterPro"/>
</dbReference>
<dbReference type="Pfam" id="PF13365">
    <property type="entry name" value="Trypsin_2"/>
    <property type="match status" value="1"/>
</dbReference>
<gene>
    <name evidence="6" type="ORF">DLJ53_15605</name>
</gene>
<sequence>MQNDPFNRRLLVIAACAAVVILAWHLGPALRVALLQSSVEPRVVSPRGALSDAETSTIEAFEGSRDSVVSISTSRRVVDYWSRNAYDVPRGTGSGFIWDKAGHVVTNNHVIQGASSATVRLADGRVFDAHLVGADPTHDIAVLRIDVRDADLPVLPIGTSGDLKVGQSVLAIGNPFGLDWTLTTGIISALDRELPNDSGGLIRGLIQTDAAINPGNSGGPLIDSAGRLIGMNTAIYSPSGSNAGIGFSVPVDTVNRVVPQILSSGRYRPPVLGVSSDPRADEILARQGVKGVLVLGVDAGTPAADAGLVPARLTPDGAVVPGDVIVALDDEPLDDTTDLRAALDRRRAGDKVQLTVLRNRARVKVEIPLQAAR</sequence>
<evidence type="ECO:0000256" key="2">
    <source>
        <dbReference type="ARBA" id="ARBA00022670"/>
    </source>
</evidence>
<organism evidence="6 7">
    <name type="scientific">Acuticoccus sediminis</name>
    <dbReference type="NCBI Taxonomy" id="2184697"/>
    <lineage>
        <taxon>Bacteria</taxon>
        <taxon>Pseudomonadati</taxon>
        <taxon>Pseudomonadota</taxon>
        <taxon>Alphaproteobacteria</taxon>
        <taxon>Hyphomicrobiales</taxon>
        <taxon>Amorphaceae</taxon>
        <taxon>Acuticoccus</taxon>
    </lineage>
</organism>
<evidence type="ECO:0000256" key="4">
    <source>
        <dbReference type="ARBA" id="ARBA00022825"/>
    </source>
</evidence>
<accession>A0A8B2NLX7</accession>
<evidence type="ECO:0000256" key="1">
    <source>
        <dbReference type="ARBA" id="ARBA00010541"/>
    </source>
</evidence>
<dbReference type="SUPFAM" id="SSF50156">
    <property type="entry name" value="PDZ domain-like"/>
    <property type="match status" value="1"/>
</dbReference>
<dbReference type="InterPro" id="IPR036034">
    <property type="entry name" value="PDZ_sf"/>
</dbReference>
<dbReference type="Gene3D" id="2.40.10.120">
    <property type="match status" value="1"/>
</dbReference>
<keyword evidence="2" id="KW-0645">Protease</keyword>
<name>A0A8B2NLX7_9HYPH</name>
<protein>
    <submittedName>
        <fullName evidence="6">2-alkenal reductase</fullName>
    </submittedName>
</protein>